<reference evidence="2" key="2">
    <citation type="submission" date="2024-04" db="EMBL/GenBank/DDBJ databases">
        <authorList>
            <person name="Chen Y."/>
            <person name="Shah S."/>
            <person name="Dougan E. K."/>
            <person name="Thang M."/>
            <person name="Chan C."/>
        </authorList>
    </citation>
    <scope>NUCLEOTIDE SEQUENCE [LARGE SCALE GENOMIC DNA]</scope>
</reference>
<feature type="non-terminal residue" evidence="1">
    <location>
        <position position="1"/>
    </location>
</feature>
<name>A0A9P1DE20_9DINO</name>
<keyword evidence="3" id="KW-0540">Nuclease</keyword>
<dbReference type="GO" id="GO:0004527">
    <property type="term" value="F:exonuclease activity"/>
    <property type="evidence" value="ECO:0007669"/>
    <property type="project" value="UniProtKB-KW"/>
</dbReference>
<evidence type="ECO:0000313" key="3">
    <source>
        <dbReference type="EMBL" id="CAL4795359.1"/>
    </source>
</evidence>
<dbReference type="EMBL" id="CAMXCT030004188">
    <property type="protein sequence ID" value="CAL4795359.1"/>
    <property type="molecule type" value="Genomic_DNA"/>
</dbReference>
<accession>A0A9P1DE20</accession>
<comment type="caution">
    <text evidence="1">The sequence shown here is derived from an EMBL/GenBank/DDBJ whole genome shotgun (WGS) entry which is preliminary data.</text>
</comment>
<dbReference type="EMBL" id="CAMXCT020004188">
    <property type="protein sequence ID" value="CAL1161422.1"/>
    <property type="molecule type" value="Genomic_DNA"/>
</dbReference>
<keyword evidence="4" id="KW-1185">Reference proteome</keyword>
<keyword evidence="3" id="KW-0378">Hydrolase</keyword>
<evidence type="ECO:0000313" key="2">
    <source>
        <dbReference type="EMBL" id="CAL1161422.1"/>
    </source>
</evidence>
<keyword evidence="3" id="KW-0269">Exonuclease</keyword>
<evidence type="ECO:0000313" key="4">
    <source>
        <dbReference type="Proteomes" id="UP001152797"/>
    </source>
</evidence>
<gene>
    <name evidence="1" type="ORF">C1SCF055_LOCUS33529</name>
</gene>
<dbReference type="Proteomes" id="UP001152797">
    <property type="component" value="Unassembled WGS sequence"/>
</dbReference>
<evidence type="ECO:0000313" key="1">
    <source>
        <dbReference type="EMBL" id="CAI4008047.1"/>
    </source>
</evidence>
<reference evidence="1" key="1">
    <citation type="submission" date="2022-10" db="EMBL/GenBank/DDBJ databases">
        <authorList>
            <person name="Chen Y."/>
            <person name="Dougan E. K."/>
            <person name="Chan C."/>
            <person name="Rhodes N."/>
            <person name="Thang M."/>
        </authorList>
    </citation>
    <scope>NUCLEOTIDE SEQUENCE</scope>
</reference>
<protein>
    <submittedName>
        <fullName evidence="3">Exonuclease mut-7-like</fullName>
    </submittedName>
</protein>
<sequence length="158" mass="18026">MWHGHACRVCGPTHTVMVSSSWPFLCPHFFAIPKPNGGDDVAVPTKVHGFDRYDVAERCKELMRRLSASSGSSPQWKWDILELMEESHHQLRDIRQVHSDPDRGIWQELQGAVGNEHTASTLPVSLRKQCEEILERRKIWLGDFDTELNATLARGKEV</sequence>
<proteinExistence type="predicted"/>
<dbReference type="EMBL" id="CAMXCT010004188">
    <property type="protein sequence ID" value="CAI4008047.1"/>
    <property type="molecule type" value="Genomic_DNA"/>
</dbReference>
<organism evidence="1">
    <name type="scientific">Cladocopium goreaui</name>
    <dbReference type="NCBI Taxonomy" id="2562237"/>
    <lineage>
        <taxon>Eukaryota</taxon>
        <taxon>Sar</taxon>
        <taxon>Alveolata</taxon>
        <taxon>Dinophyceae</taxon>
        <taxon>Suessiales</taxon>
        <taxon>Symbiodiniaceae</taxon>
        <taxon>Cladocopium</taxon>
    </lineage>
</organism>
<dbReference type="AlphaFoldDB" id="A0A9P1DE20"/>